<accession>A0AAD7BBW6</accession>
<dbReference type="CDD" id="cd02851">
    <property type="entry name" value="E_set_GO_C"/>
    <property type="match status" value="1"/>
</dbReference>
<dbReference type="Gene3D" id="2.130.10.80">
    <property type="entry name" value="Galactose oxidase/kelch, beta-propeller"/>
    <property type="match status" value="1"/>
</dbReference>
<dbReference type="Proteomes" id="UP001221142">
    <property type="component" value="Unassembled WGS sequence"/>
</dbReference>
<name>A0AAD7BBW6_9AGAR</name>
<feature type="domain" description="Galactose oxidase-like Early set" evidence="4">
    <location>
        <begin position="408"/>
        <end position="502"/>
    </location>
</feature>
<gene>
    <name evidence="5" type="ORF">FB45DRAFT_992841</name>
</gene>
<dbReference type="AlphaFoldDB" id="A0AAD7BBW6"/>
<evidence type="ECO:0000259" key="3">
    <source>
        <dbReference type="Pfam" id="PF07250"/>
    </source>
</evidence>
<organism evidence="5 6">
    <name type="scientific">Roridomyces roridus</name>
    <dbReference type="NCBI Taxonomy" id="1738132"/>
    <lineage>
        <taxon>Eukaryota</taxon>
        <taxon>Fungi</taxon>
        <taxon>Dikarya</taxon>
        <taxon>Basidiomycota</taxon>
        <taxon>Agaricomycotina</taxon>
        <taxon>Agaricomycetes</taxon>
        <taxon>Agaricomycetidae</taxon>
        <taxon>Agaricales</taxon>
        <taxon>Marasmiineae</taxon>
        <taxon>Mycenaceae</taxon>
        <taxon>Roridomyces</taxon>
    </lineage>
</organism>
<protein>
    <submittedName>
        <fullName evidence="5">Glyoxal oxidase N-terminus-domain-containing protein</fullName>
    </submittedName>
</protein>
<dbReference type="InterPro" id="IPR011043">
    <property type="entry name" value="Gal_Oxase/kelch_b-propeller"/>
</dbReference>
<sequence>MAQNTWSFVQQGNSGIIPLELINLSPTLALMYDRPYTTPLKLPNGDAGGAFISNGTLVSVGGQPEDDIPGWGNATDGRMAIRLFGPCTSADGTGPGCTVFEDPENLHLVVTRWYPTALRIADGSLMIMGGSDILTTFNGADIAQNNIEFFPPRKGEEGTVRPNQFLADTLPANLFPRSQVLPSGHILMIANNKSAVYDVDTNTELMRLPDLPNGVRIGVPFDGFAQLLPLSPPLYEPTVLACGGSNKPDTITVEEMSNQDVATTQCSRITLTPAGITAGWEVEQLPDPRLLPETVLLPNGDVVIINGAHTGYSGYPSVGDSGAINGNVDHPATTPIMYKPSLPAGQSPIPRMYHSAATLTAKGNIMVAASNPHPFVLSADNNPNNYSYPSEYRVEYLNPDFITNGSPRPVISKSPSQLAFNAQGTITVTIPSTLAAGELQVSLIDMGYITHGWHAGQRLVFLEHTLSGNTLTITAPPNGNIYSPGPGWIYVVADGVWSEGVQSMIGDGGNPPRPAQGVPVSITSV</sequence>
<comment type="caution">
    <text evidence="5">The sequence shown here is derived from an EMBL/GenBank/DDBJ whole genome shotgun (WGS) entry which is preliminary data.</text>
</comment>
<dbReference type="InterPro" id="IPR015202">
    <property type="entry name" value="GO-like_E_set"/>
</dbReference>
<evidence type="ECO:0000313" key="6">
    <source>
        <dbReference type="Proteomes" id="UP001221142"/>
    </source>
</evidence>
<dbReference type="SUPFAM" id="SSF81296">
    <property type="entry name" value="E set domains"/>
    <property type="match status" value="1"/>
</dbReference>
<evidence type="ECO:0000259" key="4">
    <source>
        <dbReference type="Pfam" id="PF09118"/>
    </source>
</evidence>
<dbReference type="EMBL" id="JARKIF010000022">
    <property type="protein sequence ID" value="KAJ7616666.1"/>
    <property type="molecule type" value="Genomic_DNA"/>
</dbReference>
<dbReference type="Pfam" id="PF09118">
    <property type="entry name" value="GO-like_E_set"/>
    <property type="match status" value="1"/>
</dbReference>
<dbReference type="InterPro" id="IPR037293">
    <property type="entry name" value="Gal_Oxidase_central_sf"/>
</dbReference>
<dbReference type="InterPro" id="IPR009880">
    <property type="entry name" value="Glyoxal_oxidase_N"/>
</dbReference>
<feature type="domain" description="Glyoxal oxidase N-terminal" evidence="3">
    <location>
        <begin position="48"/>
        <end position="400"/>
    </location>
</feature>
<reference evidence="5" key="1">
    <citation type="submission" date="2023-03" db="EMBL/GenBank/DDBJ databases">
        <title>Massive genome expansion in bonnet fungi (Mycena s.s.) driven by repeated elements and novel gene families across ecological guilds.</title>
        <authorList>
            <consortium name="Lawrence Berkeley National Laboratory"/>
            <person name="Harder C.B."/>
            <person name="Miyauchi S."/>
            <person name="Viragh M."/>
            <person name="Kuo A."/>
            <person name="Thoen E."/>
            <person name="Andreopoulos B."/>
            <person name="Lu D."/>
            <person name="Skrede I."/>
            <person name="Drula E."/>
            <person name="Henrissat B."/>
            <person name="Morin E."/>
            <person name="Kohler A."/>
            <person name="Barry K."/>
            <person name="LaButti K."/>
            <person name="Morin E."/>
            <person name="Salamov A."/>
            <person name="Lipzen A."/>
            <person name="Mereny Z."/>
            <person name="Hegedus B."/>
            <person name="Baldrian P."/>
            <person name="Stursova M."/>
            <person name="Weitz H."/>
            <person name="Taylor A."/>
            <person name="Grigoriev I.V."/>
            <person name="Nagy L.G."/>
            <person name="Martin F."/>
            <person name="Kauserud H."/>
        </authorList>
    </citation>
    <scope>NUCLEOTIDE SEQUENCE</scope>
    <source>
        <strain evidence="5">9284</strain>
    </source>
</reference>
<dbReference type="InterPro" id="IPR013783">
    <property type="entry name" value="Ig-like_fold"/>
</dbReference>
<dbReference type="SUPFAM" id="SSF50965">
    <property type="entry name" value="Galactose oxidase, central domain"/>
    <property type="match status" value="1"/>
</dbReference>
<dbReference type="PANTHER" id="PTHR32208:SF96">
    <property type="entry name" value="GLYOXAL OXIDASE"/>
    <property type="match status" value="1"/>
</dbReference>
<dbReference type="Gene3D" id="2.60.40.10">
    <property type="entry name" value="Immunoglobulins"/>
    <property type="match status" value="1"/>
</dbReference>
<evidence type="ECO:0000313" key="5">
    <source>
        <dbReference type="EMBL" id="KAJ7616666.1"/>
    </source>
</evidence>
<feature type="region of interest" description="Disordered" evidence="2">
    <location>
        <begin position="505"/>
        <end position="525"/>
    </location>
</feature>
<evidence type="ECO:0000256" key="2">
    <source>
        <dbReference type="SAM" id="MobiDB-lite"/>
    </source>
</evidence>
<dbReference type="Pfam" id="PF07250">
    <property type="entry name" value="Glyoxal_oxid_N"/>
    <property type="match status" value="1"/>
</dbReference>
<proteinExistence type="predicted"/>
<dbReference type="PANTHER" id="PTHR32208">
    <property type="entry name" value="SECRETED PROTEIN-RELATED"/>
    <property type="match status" value="1"/>
</dbReference>
<evidence type="ECO:0000256" key="1">
    <source>
        <dbReference type="ARBA" id="ARBA00022729"/>
    </source>
</evidence>
<dbReference type="InterPro" id="IPR014756">
    <property type="entry name" value="Ig_E-set"/>
</dbReference>
<keyword evidence="6" id="KW-1185">Reference proteome</keyword>
<keyword evidence="1" id="KW-0732">Signal</keyword>